<gene>
    <name evidence="2" type="ORF">BK671_00470</name>
</gene>
<keyword evidence="1" id="KW-0175">Coiled coil</keyword>
<reference evidence="2 3" key="1">
    <citation type="submission" date="2016-10" db="EMBL/GenBank/DDBJ databases">
        <title>Comparative genome analysis of multiple Pseudomonas spp. focuses on biocontrol and plant growth promoting traits.</title>
        <authorList>
            <person name="Tao X.-Y."/>
            <person name="Taylor C.G."/>
        </authorList>
    </citation>
    <scope>NUCLEOTIDE SEQUENCE [LARGE SCALE GENOMIC DNA]</scope>
    <source>
        <strain evidence="2 3">24D3</strain>
    </source>
</reference>
<evidence type="ECO:0000256" key="1">
    <source>
        <dbReference type="SAM" id="Coils"/>
    </source>
</evidence>
<accession>A0A423LVQ3</accession>
<name>A0A423LVQ3_PSEFL</name>
<dbReference type="RefSeq" id="WP_185036925.1">
    <property type="nucleotide sequence ID" value="NZ_MOBU01000001.1"/>
</dbReference>
<dbReference type="InterPro" id="IPR025320">
    <property type="entry name" value="DUF4225"/>
</dbReference>
<comment type="caution">
    <text evidence="2">The sequence shown here is derived from an EMBL/GenBank/DDBJ whole genome shotgun (WGS) entry which is preliminary data.</text>
</comment>
<evidence type="ECO:0000313" key="2">
    <source>
        <dbReference type="EMBL" id="RON72364.1"/>
    </source>
</evidence>
<proteinExistence type="predicted"/>
<dbReference type="Pfam" id="PF13988">
    <property type="entry name" value="DUF4225"/>
    <property type="match status" value="1"/>
</dbReference>
<evidence type="ECO:0000313" key="3">
    <source>
        <dbReference type="Proteomes" id="UP000285757"/>
    </source>
</evidence>
<organism evidence="2 3">
    <name type="scientific">Pseudomonas fluorescens</name>
    <dbReference type="NCBI Taxonomy" id="294"/>
    <lineage>
        <taxon>Bacteria</taxon>
        <taxon>Pseudomonadati</taxon>
        <taxon>Pseudomonadota</taxon>
        <taxon>Gammaproteobacteria</taxon>
        <taxon>Pseudomonadales</taxon>
        <taxon>Pseudomonadaceae</taxon>
        <taxon>Pseudomonas</taxon>
    </lineage>
</organism>
<dbReference type="AlphaFoldDB" id="A0A423LVQ3"/>
<evidence type="ECO:0008006" key="4">
    <source>
        <dbReference type="Google" id="ProtNLM"/>
    </source>
</evidence>
<dbReference type="EMBL" id="MOBU01000001">
    <property type="protein sequence ID" value="RON72364.1"/>
    <property type="molecule type" value="Genomic_DNA"/>
</dbReference>
<protein>
    <recommendedName>
        <fullName evidence="4">DUF4225 domain-containing protein</fullName>
    </recommendedName>
</protein>
<sequence length="233" mass="25634">MTVNEDSCDINDVTRAASDLVAFGCHIGATQLYDSFSQLKFGEIVSSYANEIIRSVDEGVISAKQGLQELREEHAELLNKVSFYAQNGVGVAAGMMQLHIGTLQFSSKSPQGIFTGALYSAHGINNIHEGVVNIYNGPDAQSTVGPIRKFYQLVTNDTHIGNTAYYSVDLILSGFGMLQHVRKPGSIELFHHDPINYERAYNQTGNLALVFELLIDSITVKNISEEIDFQQNK</sequence>
<feature type="coiled-coil region" evidence="1">
    <location>
        <begin position="60"/>
        <end position="87"/>
    </location>
</feature>
<dbReference type="Proteomes" id="UP000285757">
    <property type="component" value="Unassembled WGS sequence"/>
</dbReference>